<keyword evidence="1" id="KW-0812">Transmembrane</keyword>
<keyword evidence="3" id="KW-1185">Reference proteome</keyword>
<name>A0A8T0EX70_ARGBR</name>
<evidence type="ECO:0000256" key="1">
    <source>
        <dbReference type="SAM" id="Phobius"/>
    </source>
</evidence>
<reference evidence="2" key="2">
    <citation type="submission" date="2020-06" db="EMBL/GenBank/DDBJ databases">
        <authorList>
            <person name="Sheffer M."/>
        </authorList>
    </citation>
    <scope>NUCLEOTIDE SEQUENCE</scope>
</reference>
<dbReference type="EMBL" id="JABXBU010001863">
    <property type="protein sequence ID" value="KAF8782955.1"/>
    <property type="molecule type" value="Genomic_DNA"/>
</dbReference>
<evidence type="ECO:0000313" key="3">
    <source>
        <dbReference type="Proteomes" id="UP000807504"/>
    </source>
</evidence>
<dbReference type="Proteomes" id="UP000807504">
    <property type="component" value="Unassembled WGS sequence"/>
</dbReference>
<keyword evidence="1" id="KW-0472">Membrane</keyword>
<keyword evidence="1" id="KW-1133">Transmembrane helix</keyword>
<feature type="transmembrane region" description="Helical" evidence="1">
    <location>
        <begin position="72"/>
        <end position="98"/>
    </location>
</feature>
<reference evidence="2" key="1">
    <citation type="journal article" date="2020" name="bioRxiv">
        <title>Chromosome-level reference genome of the European wasp spider Argiope bruennichi: a resource for studies on range expansion and evolutionary adaptation.</title>
        <authorList>
            <person name="Sheffer M.M."/>
            <person name="Hoppe A."/>
            <person name="Krehenwinkel H."/>
            <person name="Uhl G."/>
            <person name="Kuss A.W."/>
            <person name="Jensen L."/>
            <person name="Jensen C."/>
            <person name="Gillespie R.G."/>
            <person name="Hoff K.J."/>
            <person name="Prost S."/>
        </authorList>
    </citation>
    <scope>NUCLEOTIDE SEQUENCE</scope>
</reference>
<sequence length="174" mass="19336">MRSLTNEIERCPFEKFTISRQVVVLKMESRIRMAVACIQKIFSVPCFLMFIAHFSVCVTSLGWILVLDRSGAGGMLLLTMAIEFLNAFGGLLTCYWVAGGLPGAANAFRNAFQTKVQQRMILFRKSETLGFQKGLPELSTFTLSGCGIIYFQRKSILTLAAALLTYALVLTGWD</sequence>
<gene>
    <name evidence="2" type="ORF">HNY73_013182</name>
</gene>
<feature type="transmembrane region" description="Helical" evidence="1">
    <location>
        <begin position="41"/>
        <end position="66"/>
    </location>
</feature>
<comment type="caution">
    <text evidence="2">The sequence shown here is derived from an EMBL/GenBank/DDBJ whole genome shotgun (WGS) entry which is preliminary data.</text>
</comment>
<organism evidence="2 3">
    <name type="scientific">Argiope bruennichi</name>
    <name type="common">Wasp spider</name>
    <name type="synonym">Aranea bruennichi</name>
    <dbReference type="NCBI Taxonomy" id="94029"/>
    <lineage>
        <taxon>Eukaryota</taxon>
        <taxon>Metazoa</taxon>
        <taxon>Ecdysozoa</taxon>
        <taxon>Arthropoda</taxon>
        <taxon>Chelicerata</taxon>
        <taxon>Arachnida</taxon>
        <taxon>Araneae</taxon>
        <taxon>Araneomorphae</taxon>
        <taxon>Entelegynae</taxon>
        <taxon>Araneoidea</taxon>
        <taxon>Araneidae</taxon>
        <taxon>Argiope</taxon>
    </lineage>
</organism>
<evidence type="ECO:0000313" key="2">
    <source>
        <dbReference type="EMBL" id="KAF8782955.1"/>
    </source>
</evidence>
<proteinExistence type="predicted"/>
<dbReference type="AlphaFoldDB" id="A0A8T0EX70"/>
<protein>
    <submittedName>
        <fullName evidence="2">Uncharacterized protein</fullName>
    </submittedName>
</protein>
<feature type="transmembrane region" description="Helical" evidence="1">
    <location>
        <begin position="156"/>
        <end position="173"/>
    </location>
</feature>
<accession>A0A8T0EX70</accession>